<reference evidence="1" key="1">
    <citation type="journal article" date="2023" name="Mol. Biol. Evol.">
        <title>Third-Generation Sequencing Reveals the Adaptive Role of the Epigenome in Three Deep-Sea Polychaetes.</title>
        <authorList>
            <person name="Perez M."/>
            <person name="Aroh O."/>
            <person name="Sun Y."/>
            <person name="Lan Y."/>
            <person name="Juniper S.K."/>
            <person name="Young C.R."/>
            <person name="Angers B."/>
            <person name="Qian P.Y."/>
        </authorList>
    </citation>
    <scope>NUCLEOTIDE SEQUENCE</scope>
    <source>
        <strain evidence="1">R07B-5</strain>
    </source>
</reference>
<evidence type="ECO:0000313" key="1">
    <source>
        <dbReference type="EMBL" id="KAK2170623.1"/>
    </source>
</evidence>
<keyword evidence="2" id="KW-1185">Reference proteome</keyword>
<dbReference type="Proteomes" id="UP001209878">
    <property type="component" value="Unassembled WGS sequence"/>
</dbReference>
<proteinExistence type="predicted"/>
<protein>
    <submittedName>
        <fullName evidence="1">Uncharacterized protein</fullName>
    </submittedName>
</protein>
<organism evidence="1 2">
    <name type="scientific">Ridgeia piscesae</name>
    <name type="common">Tubeworm</name>
    <dbReference type="NCBI Taxonomy" id="27915"/>
    <lineage>
        <taxon>Eukaryota</taxon>
        <taxon>Metazoa</taxon>
        <taxon>Spiralia</taxon>
        <taxon>Lophotrochozoa</taxon>
        <taxon>Annelida</taxon>
        <taxon>Polychaeta</taxon>
        <taxon>Sedentaria</taxon>
        <taxon>Canalipalpata</taxon>
        <taxon>Sabellida</taxon>
        <taxon>Siboglinidae</taxon>
        <taxon>Ridgeia</taxon>
    </lineage>
</organism>
<dbReference type="EMBL" id="JAODUO010001145">
    <property type="protein sequence ID" value="KAK2170623.1"/>
    <property type="molecule type" value="Genomic_DNA"/>
</dbReference>
<sequence length="81" mass="9240">MWTGSVRRGFDPIVVYRCGGTDKQKDLYKRHTPETIIRIWPGSSSGWGSNSPRTADRVERYFQQTWTEGTFVEDGRNVGGT</sequence>
<evidence type="ECO:0000313" key="2">
    <source>
        <dbReference type="Proteomes" id="UP001209878"/>
    </source>
</evidence>
<gene>
    <name evidence="1" type="ORF">NP493_1147g00075</name>
</gene>
<dbReference type="AlphaFoldDB" id="A0AAD9KHG6"/>
<name>A0AAD9KHG6_RIDPI</name>
<comment type="caution">
    <text evidence="1">The sequence shown here is derived from an EMBL/GenBank/DDBJ whole genome shotgun (WGS) entry which is preliminary data.</text>
</comment>
<accession>A0AAD9KHG6</accession>